<sequence length="144" mass="14863">MTLTSQTLDTLASTAAVTPLAIGPVRTAFVAVFVLVGAFFLLVGTVGLLRLPDVYNRMHATSKATTLGAASMFLANVAYFGVLGEGLTALVGIVFLFLTAPTGAHMISRSAQKMGVEFADGATWPGGESRPDEPADADADPSDD</sequence>
<protein>
    <submittedName>
        <fullName evidence="3">Na+/H+ antiporter subunit G</fullName>
    </submittedName>
</protein>
<dbReference type="NCBIfam" id="NF009314">
    <property type="entry name" value="PRK12674.1-2"/>
    <property type="match status" value="1"/>
</dbReference>
<dbReference type="EMBL" id="WSZK01000006">
    <property type="protein sequence ID" value="MWG33335.1"/>
    <property type="molecule type" value="Genomic_DNA"/>
</dbReference>
<feature type="compositionally biased region" description="Acidic residues" evidence="1">
    <location>
        <begin position="134"/>
        <end position="144"/>
    </location>
</feature>
<evidence type="ECO:0000313" key="4">
    <source>
        <dbReference type="Proteomes" id="UP000451471"/>
    </source>
</evidence>
<accession>A0A6B0GMI4</accession>
<dbReference type="PANTHER" id="PTHR34703:SF1">
    <property type="entry name" value="ANTIPORTER SUBUNIT MNHG2-RELATED"/>
    <property type="match status" value="1"/>
</dbReference>
<evidence type="ECO:0000313" key="3">
    <source>
        <dbReference type="EMBL" id="MWG33335.1"/>
    </source>
</evidence>
<dbReference type="AlphaFoldDB" id="A0A6B0GMI4"/>
<dbReference type="RefSeq" id="WP_158203058.1">
    <property type="nucleotide sequence ID" value="NZ_WSZK01000006.1"/>
</dbReference>
<dbReference type="InterPro" id="IPR005133">
    <property type="entry name" value="PhaG_MnhG_YufB"/>
</dbReference>
<dbReference type="NCBIfam" id="TIGR01300">
    <property type="entry name" value="CPA3_mnhG_phaG"/>
    <property type="match status" value="1"/>
</dbReference>
<keyword evidence="2" id="KW-0812">Transmembrane</keyword>
<dbReference type="GO" id="GO:0015385">
    <property type="term" value="F:sodium:proton antiporter activity"/>
    <property type="evidence" value="ECO:0007669"/>
    <property type="project" value="TreeGrafter"/>
</dbReference>
<organism evidence="3 4">
    <name type="scientific">Halomarina oriensis</name>
    <dbReference type="NCBI Taxonomy" id="671145"/>
    <lineage>
        <taxon>Archaea</taxon>
        <taxon>Methanobacteriati</taxon>
        <taxon>Methanobacteriota</taxon>
        <taxon>Stenosarchaea group</taxon>
        <taxon>Halobacteria</taxon>
        <taxon>Halobacteriales</taxon>
        <taxon>Natronomonadaceae</taxon>
        <taxon>Halomarina</taxon>
    </lineage>
</organism>
<evidence type="ECO:0000256" key="1">
    <source>
        <dbReference type="SAM" id="MobiDB-lite"/>
    </source>
</evidence>
<feature type="region of interest" description="Disordered" evidence="1">
    <location>
        <begin position="119"/>
        <end position="144"/>
    </location>
</feature>
<name>A0A6B0GMI4_9EURY</name>
<proteinExistence type="predicted"/>
<dbReference type="Pfam" id="PF03334">
    <property type="entry name" value="PhaG_MnhG_YufB"/>
    <property type="match status" value="1"/>
</dbReference>
<dbReference type="OrthoDB" id="19138at2157"/>
<keyword evidence="4" id="KW-1185">Reference proteome</keyword>
<keyword evidence="2" id="KW-1133">Transmembrane helix</keyword>
<feature type="transmembrane region" description="Helical" evidence="2">
    <location>
        <begin position="28"/>
        <end position="52"/>
    </location>
</feature>
<reference evidence="3 4" key="1">
    <citation type="submission" date="2019-12" db="EMBL/GenBank/DDBJ databases">
        <title>Halocatena pleomorpha gen. nov. sp. nov., an extremely halophilic archaeon of family Halobacteriaceae isolated from saltpan soil.</title>
        <authorList>
            <person name="Pal Y."/>
            <person name="Verma A."/>
            <person name="Krishnamurthi S."/>
            <person name="Kumar P."/>
        </authorList>
    </citation>
    <scope>NUCLEOTIDE SEQUENCE [LARGE SCALE GENOMIC DNA]</scope>
    <source>
        <strain evidence="3 4">JCM 16495</strain>
    </source>
</reference>
<keyword evidence="2" id="KW-0472">Membrane</keyword>
<comment type="caution">
    <text evidence="3">The sequence shown here is derived from an EMBL/GenBank/DDBJ whole genome shotgun (WGS) entry which is preliminary data.</text>
</comment>
<evidence type="ECO:0000256" key="2">
    <source>
        <dbReference type="SAM" id="Phobius"/>
    </source>
</evidence>
<gene>
    <name evidence="3" type="ORF">GQS65_02310</name>
</gene>
<feature type="transmembrane region" description="Helical" evidence="2">
    <location>
        <begin position="88"/>
        <end position="107"/>
    </location>
</feature>
<dbReference type="PANTHER" id="PTHR34703">
    <property type="entry name" value="ANTIPORTER SUBUNIT MNHG2-RELATED"/>
    <property type="match status" value="1"/>
</dbReference>
<dbReference type="Proteomes" id="UP000451471">
    <property type="component" value="Unassembled WGS sequence"/>
</dbReference>